<evidence type="ECO:0000313" key="4">
    <source>
        <dbReference type="Proteomes" id="UP000295301"/>
    </source>
</evidence>
<evidence type="ECO:0000256" key="2">
    <source>
        <dbReference type="HAMAP-Rule" id="MF_01940"/>
    </source>
</evidence>
<organism evidence="3 4">
    <name type="scientific">Antarcticimicrobium luteum</name>
    <dbReference type="NCBI Taxonomy" id="2547397"/>
    <lineage>
        <taxon>Bacteria</taxon>
        <taxon>Pseudomonadati</taxon>
        <taxon>Pseudomonadota</taxon>
        <taxon>Alphaproteobacteria</taxon>
        <taxon>Rhodobacterales</taxon>
        <taxon>Paracoccaceae</taxon>
        <taxon>Antarcticimicrobium</taxon>
    </lineage>
</organism>
<dbReference type="Gene3D" id="3.90.1140.10">
    <property type="entry name" value="Cyclic phosphodiesterase"/>
    <property type="match status" value="1"/>
</dbReference>
<dbReference type="NCBIfam" id="TIGR02258">
    <property type="entry name" value="2_5_ligase"/>
    <property type="match status" value="1"/>
</dbReference>
<feature type="short sequence motif" description="HXTX 1" evidence="2">
    <location>
        <begin position="36"/>
        <end position="39"/>
    </location>
</feature>
<dbReference type="PANTHER" id="PTHR35561">
    <property type="entry name" value="RNA 2',3'-CYCLIC PHOSPHODIESTERASE"/>
    <property type="match status" value="1"/>
</dbReference>
<comment type="catalytic activity">
    <reaction evidence="2">
        <text>a 3'-end 2',3'-cyclophospho-ribonucleotide-RNA + H2O = a 3'-end 2'-phospho-ribonucleotide-RNA + H(+)</text>
        <dbReference type="Rhea" id="RHEA:11828"/>
        <dbReference type="Rhea" id="RHEA-COMP:10464"/>
        <dbReference type="Rhea" id="RHEA-COMP:17353"/>
        <dbReference type="ChEBI" id="CHEBI:15377"/>
        <dbReference type="ChEBI" id="CHEBI:15378"/>
        <dbReference type="ChEBI" id="CHEBI:83064"/>
        <dbReference type="ChEBI" id="CHEBI:173113"/>
        <dbReference type="EC" id="3.1.4.58"/>
    </reaction>
</comment>
<dbReference type="HAMAP" id="MF_01940">
    <property type="entry name" value="RNA_CPDase"/>
    <property type="match status" value="1"/>
</dbReference>
<feature type="short sequence motif" description="HXTX 2" evidence="2">
    <location>
        <begin position="119"/>
        <end position="122"/>
    </location>
</feature>
<comment type="function">
    <text evidence="2">Hydrolyzes RNA 2',3'-cyclic phosphodiester to an RNA 2'-phosphomonoester.</text>
</comment>
<dbReference type="SUPFAM" id="SSF55144">
    <property type="entry name" value="LigT-like"/>
    <property type="match status" value="1"/>
</dbReference>
<dbReference type="Pfam" id="PF13563">
    <property type="entry name" value="2_5_RNA_ligase2"/>
    <property type="match status" value="1"/>
</dbReference>
<dbReference type="EMBL" id="SMUV01000071">
    <property type="protein sequence ID" value="TDK43870.1"/>
    <property type="molecule type" value="Genomic_DNA"/>
</dbReference>
<dbReference type="OrthoDB" id="9793819at2"/>
<dbReference type="GO" id="GO:0008664">
    <property type="term" value="F:RNA 2',3'-cyclic 3'-phosphodiesterase activity"/>
    <property type="evidence" value="ECO:0007669"/>
    <property type="project" value="UniProtKB-EC"/>
</dbReference>
<keyword evidence="1 2" id="KW-0378">Hydrolase</keyword>
<accession>A0A4R5UX29</accession>
<protein>
    <recommendedName>
        <fullName evidence="2">RNA 2',3'-cyclic phosphodiesterase</fullName>
        <shortName evidence="2">RNA 2',3'-CPDase</shortName>
        <ecNumber evidence="2">3.1.4.58</ecNumber>
    </recommendedName>
</protein>
<sequence>MRAFIAIDLPEEVTAPLVRLQAGLPAGRPVAEENLHLTLAFLGDQEEVVLEGLHYELEGIKAPPFELCFSGLGTFGGNRPRILFADVAPESALTDLHRRVTGALRRAGMVPPRERFHPHVTLGRFGNGAAADVAARLRGFLAEHGDTPLPGFAVTGFGLYESTRHPSGVRYELLARYDLV</sequence>
<feature type="active site" description="Proton acceptor" evidence="2">
    <location>
        <position position="119"/>
    </location>
</feature>
<dbReference type="PANTHER" id="PTHR35561:SF1">
    <property type="entry name" value="RNA 2',3'-CYCLIC PHOSPHODIESTERASE"/>
    <property type="match status" value="1"/>
</dbReference>
<name>A0A4R5UX29_9RHOB</name>
<gene>
    <name evidence="3" type="primary">thpR</name>
    <name evidence="3" type="ORF">E1832_16480</name>
</gene>
<dbReference type="InterPro" id="IPR009097">
    <property type="entry name" value="Cyclic_Pdiesterase"/>
</dbReference>
<dbReference type="Proteomes" id="UP000295301">
    <property type="component" value="Unassembled WGS sequence"/>
</dbReference>
<comment type="caution">
    <text evidence="3">The sequence shown here is derived from an EMBL/GenBank/DDBJ whole genome shotgun (WGS) entry which is preliminary data.</text>
</comment>
<evidence type="ECO:0000313" key="3">
    <source>
        <dbReference type="EMBL" id="TDK43870.1"/>
    </source>
</evidence>
<evidence type="ECO:0000256" key="1">
    <source>
        <dbReference type="ARBA" id="ARBA00022801"/>
    </source>
</evidence>
<dbReference type="AlphaFoldDB" id="A0A4R5UX29"/>
<dbReference type="RefSeq" id="WP_133360868.1">
    <property type="nucleotide sequence ID" value="NZ_SMUV01000071.1"/>
</dbReference>
<keyword evidence="4" id="KW-1185">Reference proteome</keyword>
<comment type="similarity">
    <text evidence="2">Belongs to the 2H phosphoesterase superfamily. ThpR family.</text>
</comment>
<feature type="active site" description="Proton donor" evidence="2">
    <location>
        <position position="36"/>
    </location>
</feature>
<reference evidence="3 4" key="1">
    <citation type="submission" date="2019-03" db="EMBL/GenBank/DDBJ databases">
        <title>Ruegeria lutea sp. nov., a novel strain, isolated from marine sediment, the Masan Bay, South Korea.</title>
        <authorList>
            <person name="Kim J."/>
            <person name="Kim D.-Y."/>
            <person name="Lee S.-S."/>
        </authorList>
    </citation>
    <scope>NUCLEOTIDE SEQUENCE [LARGE SCALE GENOMIC DNA]</scope>
    <source>
        <strain evidence="3 4">318-1</strain>
    </source>
</reference>
<proteinExistence type="inferred from homology"/>
<dbReference type="EC" id="3.1.4.58" evidence="2"/>
<dbReference type="InterPro" id="IPR004175">
    <property type="entry name" value="RNA_CPDase"/>
</dbReference>
<dbReference type="GO" id="GO:0004113">
    <property type="term" value="F:2',3'-cyclic-nucleotide 3'-phosphodiesterase activity"/>
    <property type="evidence" value="ECO:0007669"/>
    <property type="project" value="InterPro"/>
</dbReference>